<sequence length="293" mass="34919">MEFTVILFDLILAVPLFFLLNWFEQKKNGTSFEINLAHIGCSLIYLVLVTGMLELLGLSYFTQNIFLVVFFEAIYRFIYLHYVWERESFVNRKAYLMIFAITILLAYLLDVSFLSKVETVFPDANEMKTVVWLLIILFLYLLFKDQVRLDFMKESTTTFAKKKEYVVTSYAKLKMKYHDEVIKFKNKQLVPLFYAMMVYENYQHPPVVRYVRERFFGRKQSTYGVMQIPSSIPLTDLQSIEKSMEKIEQIMKKSKMTKSNFDATKILKEYYQNDEIVRNIMTIYQDILSFDEV</sequence>
<evidence type="ECO:0000313" key="3">
    <source>
        <dbReference type="Proteomes" id="UP000886725"/>
    </source>
</evidence>
<keyword evidence="1" id="KW-0812">Transmembrane</keyword>
<dbReference type="Proteomes" id="UP000886725">
    <property type="component" value="Unassembled WGS sequence"/>
</dbReference>
<accession>A0A9D0YYI0</accession>
<dbReference type="EMBL" id="DVFU01000012">
    <property type="protein sequence ID" value="HIQ64195.1"/>
    <property type="molecule type" value="Genomic_DNA"/>
</dbReference>
<keyword evidence="1" id="KW-1133">Transmembrane helix</keyword>
<reference evidence="2" key="1">
    <citation type="submission" date="2020-10" db="EMBL/GenBank/DDBJ databases">
        <authorList>
            <person name="Gilroy R."/>
        </authorList>
    </citation>
    <scope>NUCLEOTIDE SEQUENCE</scope>
    <source>
        <strain evidence="2">CHK165-10780</strain>
    </source>
</reference>
<evidence type="ECO:0000256" key="1">
    <source>
        <dbReference type="SAM" id="Phobius"/>
    </source>
</evidence>
<protein>
    <submittedName>
        <fullName evidence="2">Uncharacterized protein</fullName>
    </submittedName>
</protein>
<feature type="transmembrane region" description="Helical" evidence="1">
    <location>
        <begin position="65"/>
        <end position="82"/>
    </location>
</feature>
<keyword evidence="1" id="KW-0472">Membrane</keyword>
<name>A0A9D0YYI0_9FIRM</name>
<feature type="transmembrane region" description="Helical" evidence="1">
    <location>
        <begin position="94"/>
        <end position="115"/>
    </location>
</feature>
<comment type="caution">
    <text evidence="2">The sequence shown here is derived from an EMBL/GenBank/DDBJ whole genome shotgun (WGS) entry which is preliminary data.</text>
</comment>
<organism evidence="2 3">
    <name type="scientific">Candidatus Faecenecus gallistercoris</name>
    <dbReference type="NCBI Taxonomy" id="2840793"/>
    <lineage>
        <taxon>Bacteria</taxon>
        <taxon>Bacillati</taxon>
        <taxon>Bacillota</taxon>
        <taxon>Bacillota incertae sedis</taxon>
        <taxon>Candidatus Faecenecus</taxon>
    </lineage>
</organism>
<dbReference type="AlphaFoldDB" id="A0A9D0YYI0"/>
<reference evidence="2" key="2">
    <citation type="journal article" date="2021" name="PeerJ">
        <title>Extensive microbial diversity within the chicken gut microbiome revealed by metagenomics and culture.</title>
        <authorList>
            <person name="Gilroy R."/>
            <person name="Ravi A."/>
            <person name="Getino M."/>
            <person name="Pursley I."/>
            <person name="Horton D.L."/>
            <person name="Alikhan N.F."/>
            <person name="Baker D."/>
            <person name="Gharbi K."/>
            <person name="Hall N."/>
            <person name="Watson M."/>
            <person name="Adriaenssens E.M."/>
            <person name="Foster-Nyarko E."/>
            <person name="Jarju S."/>
            <person name="Secka A."/>
            <person name="Antonio M."/>
            <person name="Oren A."/>
            <person name="Chaudhuri R.R."/>
            <person name="La Ragione R."/>
            <person name="Hildebrand F."/>
            <person name="Pallen M.J."/>
        </authorList>
    </citation>
    <scope>NUCLEOTIDE SEQUENCE</scope>
    <source>
        <strain evidence="2">CHK165-10780</strain>
    </source>
</reference>
<proteinExistence type="predicted"/>
<feature type="transmembrane region" description="Helical" evidence="1">
    <location>
        <begin position="6"/>
        <end position="23"/>
    </location>
</feature>
<gene>
    <name evidence="2" type="ORF">IAC85_00480</name>
</gene>
<evidence type="ECO:0000313" key="2">
    <source>
        <dbReference type="EMBL" id="HIQ64195.1"/>
    </source>
</evidence>
<feature type="transmembrane region" description="Helical" evidence="1">
    <location>
        <begin position="35"/>
        <end position="53"/>
    </location>
</feature>
<feature type="transmembrane region" description="Helical" evidence="1">
    <location>
        <begin position="127"/>
        <end position="143"/>
    </location>
</feature>